<gene>
    <name evidence="2" type="ORF">MNBD_GAMMA23-465</name>
</gene>
<dbReference type="GO" id="GO:0006596">
    <property type="term" value="P:polyamine biosynthetic process"/>
    <property type="evidence" value="ECO:0007669"/>
    <property type="project" value="UniProtKB-KW"/>
</dbReference>
<name>A0A3B1A5V4_9ZZZZ</name>
<dbReference type="EMBL" id="UOFT01000042">
    <property type="protein sequence ID" value="VAW95132.1"/>
    <property type="molecule type" value="Genomic_DNA"/>
</dbReference>
<dbReference type="PANTHER" id="PTHR43317:SF1">
    <property type="entry name" value="THERMOSPERMINE SYNTHASE ACAULIS5"/>
    <property type="match status" value="1"/>
</dbReference>
<evidence type="ECO:0008006" key="3">
    <source>
        <dbReference type="Google" id="ProtNLM"/>
    </source>
</evidence>
<dbReference type="CDD" id="cd02440">
    <property type="entry name" value="AdoMet_MTases"/>
    <property type="match status" value="1"/>
</dbReference>
<keyword evidence="1" id="KW-0620">Polyamine biosynthesis</keyword>
<protein>
    <recommendedName>
        <fullName evidence="3">Spermidine synthase</fullName>
    </recommendedName>
</protein>
<reference evidence="2" key="1">
    <citation type="submission" date="2018-06" db="EMBL/GenBank/DDBJ databases">
        <authorList>
            <person name="Zhirakovskaya E."/>
        </authorList>
    </citation>
    <scope>NUCLEOTIDE SEQUENCE</scope>
</reference>
<dbReference type="AlphaFoldDB" id="A0A3B1A5V4"/>
<dbReference type="SUPFAM" id="SSF53335">
    <property type="entry name" value="S-adenosyl-L-methionine-dependent methyltransferases"/>
    <property type="match status" value="1"/>
</dbReference>
<dbReference type="Gene3D" id="3.40.50.150">
    <property type="entry name" value="Vaccinia Virus protein VP39"/>
    <property type="match status" value="1"/>
</dbReference>
<evidence type="ECO:0000256" key="1">
    <source>
        <dbReference type="ARBA" id="ARBA00023115"/>
    </source>
</evidence>
<accession>A0A3B1A5V4</accession>
<organism evidence="2">
    <name type="scientific">hydrothermal vent metagenome</name>
    <dbReference type="NCBI Taxonomy" id="652676"/>
    <lineage>
        <taxon>unclassified sequences</taxon>
        <taxon>metagenomes</taxon>
        <taxon>ecological metagenomes</taxon>
    </lineage>
</organism>
<evidence type="ECO:0000313" key="2">
    <source>
        <dbReference type="EMBL" id="VAW95132.1"/>
    </source>
</evidence>
<dbReference type="Pfam" id="PF01564">
    <property type="entry name" value="Spermine_synth"/>
    <property type="match status" value="1"/>
</dbReference>
<proteinExistence type="predicted"/>
<sequence length="249" mass="28432">MAVEWSKKVKDCLYEVRTAGATRRLYTNNVFHSQYNPNNVMQGGIWDLLILPAFGYPLNTIQRVLVLGVGGGTVLHQLQRYLKPKNIIGIELNPLHIFVAKKYFAVKHRTIQLIEADAIQWLENYNGEKFDLIIDDLFGHQEGNAERAIKVNKRWSATLLNNLAADGLLVINFGSNNELKNAALLAYKKMFSQLKSIMRLTLAQYDNAIGVFSKININTKVMQANFERAAGIKTFSLKKKLEYRKRLFK</sequence>
<dbReference type="InterPro" id="IPR029063">
    <property type="entry name" value="SAM-dependent_MTases_sf"/>
</dbReference>
<dbReference type="PANTHER" id="PTHR43317">
    <property type="entry name" value="THERMOSPERMINE SYNTHASE ACAULIS5"/>
    <property type="match status" value="1"/>
</dbReference>